<feature type="domain" description="Methyltransferase type 11" evidence="1">
    <location>
        <begin position="56"/>
        <end position="146"/>
    </location>
</feature>
<dbReference type="InterPro" id="IPR013216">
    <property type="entry name" value="Methyltransf_11"/>
</dbReference>
<evidence type="ECO:0000259" key="1">
    <source>
        <dbReference type="Pfam" id="PF08241"/>
    </source>
</evidence>
<gene>
    <name evidence="2" type="ORF">EG19_00710</name>
</gene>
<sequence length="261" mass="29141">MPAKEKAEAAGAVSFSVERLQRLAAMEEDHFWFRGRWLWVQRFLQMVRGASSGPVLDIGCGTGFSAALLASQGFPVVALDPMLEGLRLAAHRKPRLHLVQGSALSLPFRPGSLQGALLMDVLEHVPAEQALGEVWRVLTPGGFLIFSVPSLPWLWSRRDEGAGHFCRYTRKQMRRLLIQAGFIPQELRYYLFLLLPVVLVSRLLARFWPASEQLEERPGKLANTLGYVLVRGEVGVGRWISWPLGSSLVGLAFKPREGFRG</sequence>
<name>A0A062XXH2_9BACT</name>
<dbReference type="SUPFAM" id="SSF53335">
    <property type="entry name" value="S-adenosyl-L-methionine-dependent methyltransferases"/>
    <property type="match status" value="1"/>
</dbReference>
<dbReference type="PANTHER" id="PTHR43591">
    <property type="entry name" value="METHYLTRANSFERASE"/>
    <property type="match status" value="1"/>
</dbReference>
<reference evidence="2 3" key="1">
    <citation type="submission" date="2014-04" db="EMBL/GenBank/DDBJ databases">
        <title>The Genome Sequence of Thermoanaerobaculum aquaticum MP-01, The First Cultivated Group 23 Acidobacterium.</title>
        <authorList>
            <person name="Stamps B.W."/>
            <person name="Losey N.A."/>
            <person name="Lawson P.A."/>
            <person name="Stevenson B.S."/>
        </authorList>
    </citation>
    <scope>NUCLEOTIDE SEQUENCE [LARGE SCALE GENOMIC DNA]</scope>
    <source>
        <strain evidence="2 3">MP-01</strain>
    </source>
</reference>
<dbReference type="AlphaFoldDB" id="A0A062XXH2"/>
<protein>
    <recommendedName>
        <fullName evidence="1">Methyltransferase type 11 domain-containing protein</fullName>
    </recommendedName>
</protein>
<comment type="caution">
    <text evidence="2">The sequence shown here is derived from an EMBL/GenBank/DDBJ whole genome shotgun (WGS) entry which is preliminary data.</text>
</comment>
<dbReference type="STRING" id="1312852.EG19_00710"/>
<proteinExistence type="predicted"/>
<dbReference type="GO" id="GO:0008757">
    <property type="term" value="F:S-adenosylmethionine-dependent methyltransferase activity"/>
    <property type="evidence" value="ECO:0007669"/>
    <property type="project" value="InterPro"/>
</dbReference>
<dbReference type="Pfam" id="PF08241">
    <property type="entry name" value="Methyltransf_11"/>
    <property type="match status" value="1"/>
</dbReference>
<keyword evidence="3" id="KW-1185">Reference proteome</keyword>
<organism evidence="2 3">
    <name type="scientific">Thermoanaerobaculum aquaticum</name>
    <dbReference type="NCBI Taxonomy" id="1312852"/>
    <lineage>
        <taxon>Bacteria</taxon>
        <taxon>Pseudomonadati</taxon>
        <taxon>Acidobacteriota</taxon>
        <taxon>Thermoanaerobaculia</taxon>
        <taxon>Thermoanaerobaculales</taxon>
        <taxon>Thermoanaerobaculaceae</taxon>
        <taxon>Thermoanaerobaculum</taxon>
    </lineage>
</organism>
<dbReference type="CDD" id="cd02440">
    <property type="entry name" value="AdoMet_MTases"/>
    <property type="match status" value="1"/>
</dbReference>
<evidence type="ECO:0000313" key="3">
    <source>
        <dbReference type="Proteomes" id="UP000027284"/>
    </source>
</evidence>
<dbReference type="Proteomes" id="UP000027284">
    <property type="component" value="Unassembled WGS sequence"/>
</dbReference>
<dbReference type="InterPro" id="IPR029063">
    <property type="entry name" value="SAM-dependent_MTases_sf"/>
</dbReference>
<evidence type="ECO:0000313" key="2">
    <source>
        <dbReference type="EMBL" id="KDA54119.1"/>
    </source>
</evidence>
<dbReference type="EMBL" id="JMFG01000011">
    <property type="protein sequence ID" value="KDA54119.1"/>
    <property type="molecule type" value="Genomic_DNA"/>
</dbReference>
<accession>A0A062XXH2</accession>
<dbReference type="Gene3D" id="3.40.50.150">
    <property type="entry name" value="Vaccinia Virus protein VP39"/>
    <property type="match status" value="1"/>
</dbReference>